<comment type="similarity">
    <text evidence="1">Belongs to the small Tim family.</text>
</comment>
<dbReference type="SUPFAM" id="SSF144122">
    <property type="entry name" value="Tim10-like"/>
    <property type="match status" value="1"/>
</dbReference>
<comment type="subcellular location">
    <subcellularLocation>
        <location evidence="1">Mitochondrion inner membrane</location>
        <topology evidence="1">Peripheral membrane protein</topology>
        <orientation evidence="1">Intermembrane side</orientation>
    </subcellularLocation>
</comment>
<keyword evidence="1" id="KW-0143">Chaperone</keyword>
<comment type="domain">
    <text evidence="1">The twin CX3C motif contains 4 conserved Cys residues that form 2 disulfide bonds in the mitochondrial intermembrane space.</text>
</comment>
<dbReference type="GO" id="GO:0005743">
    <property type="term" value="C:mitochondrial inner membrane"/>
    <property type="evidence" value="ECO:0007669"/>
    <property type="project" value="UniProtKB-SubCell"/>
</dbReference>
<reference evidence="4" key="1">
    <citation type="journal article" date="2010" name="Nature">
        <title>The Amphimedon queenslandica genome and the evolution of animal complexity.</title>
        <authorList>
            <person name="Srivastava M."/>
            <person name="Simakov O."/>
            <person name="Chapman J."/>
            <person name="Fahey B."/>
            <person name="Gauthier M.E."/>
            <person name="Mitros T."/>
            <person name="Richards G.S."/>
            <person name="Conaco C."/>
            <person name="Dacre M."/>
            <person name="Hellsten U."/>
            <person name="Larroux C."/>
            <person name="Putnam N.H."/>
            <person name="Stanke M."/>
            <person name="Adamska M."/>
            <person name="Darling A."/>
            <person name="Degnan S.M."/>
            <person name="Oakley T.H."/>
            <person name="Plachetzki D.C."/>
            <person name="Zhai Y."/>
            <person name="Adamski M."/>
            <person name="Calcino A."/>
            <person name="Cummins S.F."/>
            <person name="Goodstein D.M."/>
            <person name="Harris C."/>
            <person name="Jackson D.J."/>
            <person name="Leys S.P."/>
            <person name="Shu S."/>
            <person name="Woodcroft B.J."/>
            <person name="Vervoort M."/>
            <person name="Kosik K.S."/>
            <person name="Manning G."/>
            <person name="Degnan B.M."/>
            <person name="Rokhsar D.S."/>
        </authorList>
    </citation>
    <scope>NUCLEOTIDE SEQUENCE [LARGE SCALE GENOMIC DNA]</scope>
</reference>
<reference evidence="3" key="2">
    <citation type="submission" date="2017-05" db="UniProtKB">
        <authorList>
            <consortium name="EnsemblMetazoa"/>
        </authorList>
    </citation>
    <scope>IDENTIFICATION</scope>
</reference>
<dbReference type="InterPro" id="IPR004217">
    <property type="entry name" value="Tim10-like"/>
</dbReference>
<keyword evidence="1" id="KW-0811">Translocation</keyword>
<keyword evidence="1" id="KW-0653">Protein transport</keyword>
<dbReference type="Gene3D" id="1.10.287.810">
    <property type="entry name" value="Mitochondrial import inner membrane translocase subunit tim13 like domains"/>
    <property type="match status" value="1"/>
</dbReference>
<dbReference type="EnsemblMetazoa" id="XM_003386508.3">
    <property type="protein sequence ID" value="XP_003386556.1"/>
    <property type="gene ID" value="LOC100633212"/>
</dbReference>
<gene>
    <name evidence="3" type="primary">100633212</name>
</gene>
<organism evidence="3">
    <name type="scientific">Amphimedon queenslandica</name>
    <name type="common">Sponge</name>
    <dbReference type="NCBI Taxonomy" id="400682"/>
    <lineage>
        <taxon>Eukaryota</taxon>
        <taxon>Metazoa</taxon>
        <taxon>Porifera</taxon>
        <taxon>Demospongiae</taxon>
        <taxon>Heteroscleromorpha</taxon>
        <taxon>Haplosclerida</taxon>
        <taxon>Niphatidae</taxon>
        <taxon>Amphimedon</taxon>
    </lineage>
</organism>
<dbReference type="InterPro" id="IPR035427">
    <property type="entry name" value="Tim10-like_dom_sf"/>
</dbReference>
<dbReference type="FunCoup" id="A0A1X7UXQ3">
    <property type="interactions" value="452"/>
</dbReference>
<sequence>MANFNPGDVDPELQRFVQIETQKARFQANVHQFTDLCWDKCIDKVPNRMDGKTEQCFVNCVERFMDTSNFIVNKLSTMGRN</sequence>
<keyword evidence="1" id="KW-0472">Membrane</keyword>
<comment type="function">
    <text evidence="1">Mitochondrial intermembrane chaperone that participates in the import and insertion of some multi-pass transmembrane proteins into the mitochondrial inner membrane. Also required for the transfer of beta-barrel precursors from the TOM complex to the sorting and assembly machinery (SAM complex) of the outer membrane. Acts as a chaperone-like protein that protects the hydrophobic precursors from aggregation and guide them through the mitochondrial intermembrane space.</text>
</comment>
<evidence type="ECO:0000259" key="2">
    <source>
        <dbReference type="Pfam" id="PF02953"/>
    </source>
</evidence>
<evidence type="ECO:0000313" key="3">
    <source>
        <dbReference type="EnsemblMetazoa" id="Aqu2.1.32137_001"/>
    </source>
</evidence>
<dbReference type="GO" id="GO:0015031">
    <property type="term" value="P:protein transport"/>
    <property type="evidence" value="ECO:0007669"/>
    <property type="project" value="UniProtKB-KW"/>
</dbReference>
<keyword evidence="4" id="KW-1185">Reference proteome</keyword>
<dbReference type="OMA" id="DLCYTGT"/>
<keyword evidence="1" id="KW-0496">Mitochondrion</keyword>
<keyword evidence="1" id="KW-0813">Transport</keyword>
<dbReference type="EnsemblMetazoa" id="Aqu2.1.32137_001">
    <property type="protein sequence ID" value="Aqu2.1.32137_001"/>
    <property type="gene ID" value="Aqu2.1.32137"/>
</dbReference>
<dbReference type="KEGG" id="aqu:100633212"/>
<feature type="domain" description="Tim10-like" evidence="2">
    <location>
        <begin position="16"/>
        <end position="76"/>
    </location>
</feature>
<dbReference type="Proteomes" id="UP000007879">
    <property type="component" value="Unassembled WGS sequence"/>
</dbReference>
<evidence type="ECO:0000313" key="4">
    <source>
        <dbReference type="Proteomes" id="UP000007879"/>
    </source>
</evidence>
<proteinExistence type="inferred from homology"/>
<evidence type="ECO:0000256" key="1">
    <source>
        <dbReference type="RuleBase" id="RU367043"/>
    </source>
</evidence>
<keyword evidence="1" id="KW-0999">Mitochondrion inner membrane</keyword>
<keyword evidence="1" id="KW-1015">Disulfide bond</keyword>
<dbReference type="eggNOG" id="KOG3489">
    <property type="taxonomic scope" value="Eukaryota"/>
</dbReference>
<dbReference type="OrthoDB" id="344165at2759"/>
<protein>
    <recommendedName>
        <fullName evidence="1">Mitochondrial import inner membrane translocase subunit</fullName>
    </recommendedName>
</protein>
<accession>A0A1X7UXQ3</accession>
<dbReference type="STRING" id="400682.A0A1X7UXQ3"/>
<dbReference type="Pfam" id="PF02953">
    <property type="entry name" value="zf-Tim10_DDP"/>
    <property type="match status" value="1"/>
</dbReference>
<dbReference type="AlphaFoldDB" id="A0A1X7UXQ3"/>
<name>A0A1X7UXQ3_AMPQE</name>
<dbReference type="InParanoid" id="A0A1X7UXQ3"/>
<comment type="subunit">
    <text evidence="1">Heterohexamer.</text>
</comment>